<evidence type="ECO:0000256" key="9">
    <source>
        <dbReference type="ARBA" id="ARBA00049534"/>
    </source>
</evidence>
<evidence type="ECO:0000256" key="1">
    <source>
        <dbReference type="ARBA" id="ARBA00005091"/>
    </source>
</evidence>
<feature type="active site" evidence="10 11">
    <location>
        <position position="181"/>
    </location>
</feature>
<keyword evidence="3 10" id="KW-0028">Amino-acid biosynthesis</keyword>
<feature type="active site" description="Nucleophile" evidence="10 11">
    <location>
        <position position="77"/>
    </location>
</feature>
<comment type="caution">
    <text evidence="13">The sequence shown here is derived from an EMBL/GenBank/DDBJ whole genome shotgun (WGS) entry which is preliminary data.</text>
</comment>
<dbReference type="GO" id="GO:0000107">
    <property type="term" value="F:imidazoleglycerol-phosphate synthase activity"/>
    <property type="evidence" value="ECO:0007669"/>
    <property type="project" value="UniProtKB-UniRule"/>
</dbReference>
<dbReference type="Proteomes" id="UP000245168">
    <property type="component" value="Unassembled WGS sequence"/>
</dbReference>
<dbReference type="GO" id="GO:0000105">
    <property type="term" value="P:L-histidine biosynthetic process"/>
    <property type="evidence" value="ECO:0007669"/>
    <property type="project" value="UniProtKB-UniRule"/>
</dbReference>
<keyword evidence="5 10" id="KW-0315">Glutamine amidotransferase</keyword>
<evidence type="ECO:0000256" key="11">
    <source>
        <dbReference type="PIRSR" id="PIRSR000495-1"/>
    </source>
</evidence>
<dbReference type="PANTHER" id="PTHR42701:SF1">
    <property type="entry name" value="IMIDAZOLE GLYCEROL PHOSPHATE SYNTHASE SUBUNIT HISH"/>
    <property type="match status" value="1"/>
</dbReference>
<evidence type="ECO:0000256" key="2">
    <source>
        <dbReference type="ARBA" id="ARBA00011152"/>
    </source>
</evidence>
<gene>
    <name evidence="10 13" type="primary">hisH</name>
    <name evidence="13" type="ORF">DDZ18_05000</name>
</gene>
<dbReference type="EC" id="3.5.1.2" evidence="10"/>
<dbReference type="HAMAP" id="MF_00278">
    <property type="entry name" value="HisH"/>
    <property type="match status" value="1"/>
</dbReference>
<keyword evidence="7 10" id="KW-0456">Lyase</keyword>
<dbReference type="NCBIfam" id="TIGR01855">
    <property type="entry name" value="IMP_synth_hisH"/>
    <property type="match status" value="1"/>
</dbReference>
<protein>
    <recommendedName>
        <fullName evidence="10">Imidazole glycerol phosphate synthase subunit HisH</fullName>
        <ecNumber evidence="10">4.3.2.10</ecNumber>
    </recommendedName>
    <alternativeName>
        <fullName evidence="10">IGP synthase glutaminase subunit</fullName>
        <ecNumber evidence="10">3.5.1.2</ecNumber>
    </alternativeName>
    <alternativeName>
        <fullName evidence="10">IGP synthase subunit HisH</fullName>
    </alternativeName>
    <alternativeName>
        <fullName evidence="10">ImGP synthase subunit HisH</fullName>
        <shortName evidence="10">IGPS subunit HisH</shortName>
    </alternativeName>
</protein>
<proteinExistence type="inferred from homology"/>
<feature type="active site" evidence="10 11">
    <location>
        <position position="179"/>
    </location>
</feature>
<evidence type="ECO:0000256" key="7">
    <source>
        <dbReference type="ARBA" id="ARBA00023239"/>
    </source>
</evidence>
<accession>A0A2U2BVE0</accession>
<dbReference type="Pfam" id="PF00117">
    <property type="entry name" value="GATase"/>
    <property type="match status" value="1"/>
</dbReference>
<dbReference type="CDD" id="cd01748">
    <property type="entry name" value="GATase1_IGP_Synthase"/>
    <property type="match status" value="1"/>
</dbReference>
<evidence type="ECO:0000313" key="14">
    <source>
        <dbReference type="Proteomes" id="UP000245168"/>
    </source>
</evidence>
<dbReference type="InterPro" id="IPR029062">
    <property type="entry name" value="Class_I_gatase-like"/>
</dbReference>
<organism evidence="13 14">
    <name type="scientific">Marinicauda salina</name>
    <dbReference type="NCBI Taxonomy" id="2135793"/>
    <lineage>
        <taxon>Bacteria</taxon>
        <taxon>Pseudomonadati</taxon>
        <taxon>Pseudomonadota</taxon>
        <taxon>Alphaproteobacteria</taxon>
        <taxon>Maricaulales</taxon>
        <taxon>Maricaulaceae</taxon>
        <taxon>Marinicauda</taxon>
    </lineage>
</organism>
<comment type="subcellular location">
    <subcellularLocation>
        <location evidence="10">Cytoplasm</location>
    </subcellularLocation>
</comment>
<reference evidence="14" key="1">
    <citation type="submission" date="2018-05" db="EMBL/GenBank/DDBJ databases">
        <authorList>
            <person name="Liu B.-T."/>
        </authorList>
    </citation>
    <scope>NUCLEOTIDE SEQUENCE [LARGE SCALE GENOMIC DNA]</scope>
    <source>
        <strain evidence="14">WD6-1</strain>
    </source>
</reference>
<dbReference type="SUPFAM" id="SSF52317">
    <property type="entry name" value="Class I glutamine amidotransferase-like"/>
    <property type="match status" value="1"/>
</dbReference>
<comment type="pathway">
    <text evidence="1 10">Amino-acid biosynthesis; L-histidine biosynthesis; L-histidine from 5-phospho-alpha-D-ribose 1-diphosphate: step 5/9.</text>
</comment>
<evidence type="ECO:0000256" key="6">
    <source>
        <dbReference type="ARBA" id="ARBA00023102"/>
    </source>
</evidence>
<dbReference type="EMBL" id="QEXV01000002">
    <property type="protein sequence ID" value="PWE17934.1"/>
    <property type="molecule type" value="Genomic_DNA"/>
</dbReference>
<dbReference type="GO" id="GO:0005737">
    <property type="term" value="C:cytoplasm"/>
    <property type="evidence" value="ECO:0007669"/>
    <property type="project" value="UniProtKB-SubCell"/>
</dbReference>
<keyword evidence="14" id="KW-1185">Reference proteome</keyword>
<dbReference type="GO" id="GO:0004359">
    <property type="term" value="F:glutaminase activity"/>
    <property type="evidence" value="ECO:0007669"/>
    <property type="project" value="UniProtKB-EC"/>
</dbReference>
<dbReference type="OrthoDB" id="9807137at2"/>
<name>A0A2U2BVE0_9PROT</name>
<dbReference type="EC" id="4.3.2.10" evidence="10"/>
<keyword evidence="4 10" id="KW-0378">Hydrolase</keyword>
<comment type="catalytic activity">
    <reaction evidence="8 10">
        <text>5-[(5-phospho-1-deoxy-D-ribulos-1-ylimino)methylamino]-1-(5-phospho-beta-D-ribosyl)imidazole-4-carboxamide + L-glutamine = D-erythro-1-(imidazol-4-yl)glycerol 3-phosphate + 5-amino-1-(5-phospho-beta-D-ribosyl)imidazole-4-carboxamide + L-glutamate + H(+)</text>
        <dbReference type="Rhea" id="RHEA:24793"/>
        <dbReference type="ChEBI" id="CHEBI:15378"/>
        <dbReference type="ChEBI" id="CHEBI:29985"/>
        <dbReference type="ChEBI" id="CHEBI:58278"/>
        <dbReference type="ChEBI" id="CHEBI:58359"/>
        <dbReference type="ChEBI" id="CHEBI:58475"/>
        <dbReference type="ChEBI" id="CHEBI:58525"/>
        <dbReference type="EC" id="4.3.2.10"/>
    </reaction>
</comment>
<dbReference type="RefSeq" id="WP_109252288.1">
    <property type="nucleotide sequence ID" value="NZ_QEXV01000002.1"/>
</dbReference>
<comment type="catalytic activity">
    <reaction evidence="9 10">
        <text>L-glutamine + H2O = L-glutamate + NH4(+)</text>
        <dbReference type="Rhea" id="RHEA:15889"/>
        <dbReference type="ChEBI" id="CHEBI:15377"/>
        <dbReference type="ChEBI" id="CHEBI:28938"/>
        <dbReference type="ChEBI" id="CHEBI:29985"/>
        <dbReference type="ChEBI" id="CHEBI:58359"/>
        <dbReference type="EC" id="3.5.1.2"/>
    </reaction>
</comment>
<evidence type="ECO:0000259" key="12">
    <source>
        <dbReference type="Pfam" id="PF00117"/>
    </source>
</evidence>
<feature type="domain" description="Glutamine amidotransferase" evidence="12">
    <location>
        <begin position="35"/>
        <end position="195"/>
    </location>
</feature>
<dbReference type="PROSITE" id="PS51273">
    <property type="entry name" value="GATASE_TYPE_1"/>
    <property type="match status" value="1"/>
</dbReference>
<evidence type="ECO:0000256" key="4">
    <source>
        <dbReference type="ARBA" id="ARBA00022801"/>
    </source>
</evidence>
<sequence>MTVAIIDTATANIASVRFALERLDADYALARDPDEAADCDRLILPGVGAAGPAMRTLAARGWAEALQGEARPVLGLCLGMQLLFAQSEESHCDLLGLIPGRVMRLDPGAAGPWPHMGWNSLADIEPDEPLLAGVATGDRVYFVHGFHVPAGPYARATTEYGAAITAVARKDNVAGCQFHPERSGAVGARILRNFIEASA</sequence>
<dbReference type="InterPro" id="IPR017926">
    <property type="entry name" value="GATASE"/>
</dbReference>
<evidence type="ECO:0000256" key="8">
    <source>
        <dbReference type="ARBA" id="ARBA00047838"/>
    </source>
</evidence>
<dbReference type="GO" id="GO:0016829">
    <property type="term" value="F:lyase activity"/>
    <property type="evidence" value="ECO:0007669"/>
    <property type="project" value="UniProtKB-KW"/>
</dbReference>
<dbReference type="Gene3D" id="3.40.50.880">
    <property type="match status" value="1"/>
</dbReference>
<evidence type="ECO:0000256" key="3">
    <source>
        <dbReference type="ARBA" id="ARBA00022605"/>
    </source>
</evidence>
<keyword evidence="10" id="KW-0963">Cytoplasm</keyword>
<keyword evidence="6 10" id="KW-0368">Histidine biosynthesis</keyword>
<dbReference type="UniPathway" id="UPA00031">
    <property type="reaction ID" value="UER00010"/>
</dbReference>
<evidence type="ECO:0000313" key="13">
    <source>
        <dbReference type="EMBL" id="PWE17934.1"/>
    </source>
</evidence>
<comment type="function">
    <text evidence="10">IGPS catalyzes the conversion of PRFAR and glutamine to IGP, AICAR and glutamate. The HisH subunit catalyzes the hydrolysis of glutamine to glutamate and ammonia as part of the synthesis of IGP and AICAR. The resulting ammonia molecule is channeled to the active site of HisF.</text>
</comment>
<dbReference type="PIRSF" id="PIRSF000495">
    <property type="entry name" value="Amidotransf_hisH"/>
    <property type="match status" value="1"/>
</dbReference>
<dbReference type="InterPro" id="IPR010139">
    <property type="entry name" value="Imidazole-glycPsynth_HisH"/>
</dbReference>
<dbReference type="PANTHER" id="PTHR42701">
    <property type="entry name" value="IMIDAZOLE GLYCEROL PHOSPHATE SYNTHASE SUBUNIT HISH"/>
    <property type="match status" value="1"/>
</dbReference>
<dbReference type="AlphaFoldDB" id="A0A2U2BVE0"/>
<evidence type="ECO:0000256" key="5">
    <source>
        <dbReference type="ARBA" id="ARBA00022962"/>
    </source>
</evidence>
<comment type="subunit">
    <text evidence="2 10">Heterodimer of HisH and HisF.</text>
</comment>
<evidence type="ECO:0000256" key="10">
    <source>
        <dbReference type="HAMAP-Rule" id="MF_00278"/>
    </source>
</evidence>